<dbReference type="EMBL" id="VYRZ01000003">
    <property type="protein sequence ID" value="KAA9084936.1"/>
    <property type="molecule type" value="Genomic_DNA"/>
</dbReference>
<organism evidence="1 2">
    <name type="scientific">Microbacterium radiodurans</name>
    <dbReference type="NCBI Taxonomy" id="661398"/>
    <lineage>
        <taxon>Bacteria</taxon>
        <taxon>Bacillati</taxon>
        <taxon>Actinomycetota</taxon>
        <taxon>Actinomycetes</taxon>
        <taxon>Micrococcales</taxon>
        <taxon>Microbacteriaceae</taxon>
        <taxon>Microbacterium</taxon>
    </lineage>
</organism>
<name>A0A5J5IND8_9MICO</name>
<sequence>MAKRIDVFYGGRLYTIGGRPVDEVQDEIAGYLAAGYGWLAVNDGEGIAQSTDLLVTPGVDITLAVIAGDADAADSPSPVS</sequence>
<keyword evidence="2" id="KW-1185">Reference proteome</keyword>
<reference evidence="2" key="1">
    <citation type="submission" date="2019-09" db="EMBL/GenBank/DDBJ databases">
        <title>Mumia zhuanghuii sp. nov. isolated from the intestinal contents of plateau pika (Ochotona curzoniae) in the Qinghai-Tibet plateau of China.</title>
        <authorList>
            <person name="Tian Z."/>
        </authorList>
    </citation>
    <scope>NUCLEOTIDE SEQUENCE [LARGE SCALE GENOMIC DNA]</scope>
    <source>
        <strain evidence="2">DSM 25564</strain>
    </source>
</reference>
<dbReference type="RefSeq" id="WP_150419647.1">
    <property type="nucleotide sequence ID" value="NZ_VYRZ01000003.1"/>
</dbReference>
<evidence type="ECO:0000313" key="2">
    <source>
        <dbReference type="Proteomes" id="UP000327039"/>
    </source>
</evidence>
<protein>
    <submittedName>
        <fullName evidence="1">Uncharacterized protein</fullName>
    </submittedName>
</protein>
<dbReference type="AlphaFoldDB" id="A0A5J5IND8"/>
<comment type="caution">
    <text evidence="1">The sequence shown here is derived from an EMBL/GenBank/DDBJ whole genome shotgun (WGS) entry which is preliminary data.</text>
</comment>
<accession>A0A5J5IND8</accession>
<proteinExistence type="predicted"/>
<dbReference type="Proteomes" id="UP000327039">
    <property type="component" value="Unassembled WGS sequence"/>
</dbReference>
<evidence type="ECO:0000313" key="1">
    <source>
        <dbReference type="EMBL" id="KAA9084936.1"/>
    </source>
</evidence>
<gene>
    <name evidence="1" type="ORF">F6B42_10470</name>
</gene>